<protein>
    <submittedName>
        <fullName evidence="1">Unnamed protein product</fullName>
    </submittedName>
</protein>
<sequence length="649" mass="69244">MTEVTQSTSTPDSVSEKEIGRSNIVNTSTQKQPQPHLLNERTNSNISVSSQESIDSNISLNSSIKFNLPQQQQSTNTPQFINSSSSKIKLPIKTIVSNSKESLPRPILFKNNSNNSKYSNLPPLDTGSTSTSTTHSNSSNNSSVNLNLPVSTTSATTLTNIISKTTTLETLKNDIESIPLNNNNSNNKLKDTAFIAKTGTIASPITSTTTISSHNSISSKSPTPPSISQQQQNSQNKQRSITPERSLSLSPTPTSSNNNNNNAKNFILKTSINNTIKETLNTPIDQQAYPKETMLTTFPGLSSDTSLHKIPASVLAQHHNQQQQQQQQQPVAFPGSSELSTPINSTPLTPFPPNSDLLSTPKHHSSISFQCPPLGSKHRGSISARPSQTNIAHMDSPITSSSGIPSSRLPVNKQPTSHFPMGPTSTLNTPISAVLPHHPLLHGNTIQTSTSSSSNNIHPVNAKNLEKQNNSNNSAVNFSLGLSSRQNSTDTVIRQQQQQGSQHNELRACSSASTRSSLASITSPVFKPNNNSNSDISSPALNNTNSGITRKDKDTESLVSFPGSSSAATAATAASAVQYQENNGLGLGFVTSNTDLITPVTPYSTLSLHNNSKPSTPISIGTNNTNSIKQQKKGSTTKAIIQTPTGPIV</sequence>
<proteinExistence type="predicted"/>
<dbReference type="EMBL" id="BSXV01001259">
    <property type="protein sequence ID" value="GME92279.1"/>
    <property type="molecule type" value="Genomic_DNA"/>
</dbReference>
<organism evidence="1 2">
    <name type="scientific">Candida boidinii</name>
    <name type="common">Yeast</name>
    <dbReference type="NCBI Taxonomy" id="5477"/>
    <lineage>
        <taxon>Eukaryota</taxon>
        <taxon>Fungi</taxon>
        <taxon>Dikarya</taxon>
        <taxon>Ascomycota</taxon>
        <taxon>Saccharomycotina</taxon>
        <taxon>Pichiomycetes</taxon>
        <taxon>Pichiales</taxon>
        <taxon>Pichiaceae</taxon>
        <taxon>Ogataea</taxon>
        <taxon>Ogataea/Candida clade</taxon>
    </lineage>
</organism>
<evidence type="ECO:0000313" key="1">
    <source>
        <dbReference type="EMBL" id="GME92279.1"/>
    </source>
</evidence>
<name>A0ACB5TPK2_CANBO</name>
<accession>A0ACB5TPK2</accession>
<evidence type="ECO:0000313" key="2">
    <source>
        <dbReference type="Proteomes" id="UP001165101"/>
    </source>
</evidence>
<comment type="caution">
    <text evidence="1">The sequence shown here is derived from an EMBL/GenBank/DDBJ whole genome shotgun (WGS) entry which is preliminary data.</text>
</comment>
<keyword evidence="2" id="KW-1185">Reference proteome</keyword>
<dbReference type="Proteomes" id="UP001165101">
    <property type="component" value="Unassembled WGS sequence"/>
</dbReference>
<reference evidence="1" key="1">
    <citation type="submission" date="2023-04" db="EMBL/GenBank/DDBJ databases">
        <title>Candida boidinii NBRC 1967.</title>
        <authorList>
            <person name="Ichikawa N."/>
            <person name="Sato H."/>
            <person name="Tonouchi N."/>
        </authorList>
    </citation>
    <scope>NUCLEOTIDE SEQUENCE</scope>
    <source>
        <strain evidence="1">NBRC 1967</strain>
    </source>
</reference>
<gene>
    <name evidence="1" type="ORF">Cboi01_000267300</name>
</gene>